<reference evidence="1" key="1">
    <citation type="submission" date="2022-12" db="EMBL/GenBank/DDBJ databases">
        <title>Draft genome assemblies for two species of Escallonia (Escalloniales).</title>
        <authorList>
            <person name="Chanderbali A."/>
            <person name="Dervinis C."/>
            <person name="Anghel I."/>
            <person name="Soltis D."/>
            <person name="Soltis P."/>
            <person name="Zapata F."/>
        </authorList>
    </citation>
    <scope>NUCLEOTIDE SEQUENCE</scope>
    <source>
        <strain evidence="1">UCBG64.0493</strain>
        <tissue evidence="1">Leaf</tissue>
    </source>
</reference>
<dbReference type="Proteomes" id="UP001188597">
    <property type="component" value="Unassembled WGS sequence"/>
</dbReference>
<protein>
    <submittedName>
        <fullName evidence="1">Uncharacterized protein</fullName>
    </submittedName>
</protein>
<dbReference type="PANTHER" id="PTHR47592:SF31">
    <property type="entry name" value="ZINC FINGER, CCHC-TYPE-RELATED"/>
    <property type="match status" value="1"/>
</dbReference>
<keyword evidence="2" id="KW-1185">Reference proteome</keyword>
<gene>
    <name evidence="1" type="ORF">RJ639_008803</name>
</gene>
<name>A0AA88VSN0_9ASTE</name>
<dbReference type="AlphaFoldDB" id="A0AA88VSN0"/>
<organism evidence="1 2">
    <name type="scientific">Escallonia herrerae</name>
    <dbReference type="NCBI Taxonomy" id="1293975"/>
    <lineage>
        <taxon>Eukaryota</taxon>
        <taxon>Viridiplantae</taxon>
        <taxon>Streptophyta</taxon>
        <taxon>Embryophyta</taxon>
        <taxon>Tracheophyta</taxon>
        <taxon>Spermatophyta</taxon>
        <taxon>Magnoliopsida</taxon>
        <taxon>eudicotyledons</taxon>
        <taxon>Gunneridae</taxon>
        <taxon>Pentapetalae</taxon>
        <taxon>asterids</taxon>
        <taxon>campanulids</taxon>
        <taxon>Escalloniales</taxon>
        <taxon>Escalloniaceae</taxon>
        <taxon>Escallonia</taxon>
    </lineage>
</organism>
<evidence type="ECO:0000313" key="2">
    <source>
        <dbReference type="Proteomes" id="UP001188597"/>
    </source>
</evidence>
<dbReference type="EMBL" id="JAVXUP010001317">
    <property type="protein sequence ID" value="KAK3013192.1"/>
    <property type="molecule type" value="Genomic_DNA"/>
</dbReference>
<accession>A0AA88VSN0</accession>
<dbReference type="Pfam" id="PF14223">
    <property type="entry name" value="Retrotran_gag_2"/>
    <property type="match status" value="1"/>
</dbReference>
<sequence length="157" mass="18493">MNPDGTIEKFKARQSQIHTHGIKDCLHFKLRAISEPSDNASENEKKKRQRRNNDEVMCHGHILNALLDRLFDYCKSFDLAKEIWKPLEYKYKVQEEGTNKFLIPEYNDFTMIDDILILHQFHECKDIANKICKLDAKLPESFHFGMTIAKLPPSWKD</sequence>
<comment type="caution">
    <text evidence="1">The sequence shown here is derived from an EMBL/GenBank/DDBJ whole genome shotgun (WGS) entry which is preliminary data.</text>
</comment>
<dbReference type="PANTHER" id="PTHR47592">
    <property type="entry name" value="PBF68 PROTEIN"/>
    <property type="match status" value="1"/>
</dbReference>
<evidence type="ECO:0000313" key="1">
    <source>
        <dbReference type="EMBL" id="KAK3013192.1"/>
    </source>
</evidence>
<proteinExistence type="predicted"/>